<protein>
    <submittedName>
        <fullName evidence="1">10751_t:CDS:1</fullName>
    </submittedName>
</protein>
<evidence type="ECO:0000313" key="1">
    <source>
        <dbReference type="EMBL" id="CAG8497903.1"/>
    </source>
</evidence>
<dbReference type="Proteomes" id="UP000789920">
    <property type="component" value="Unassembled WGS sequence"/>
</dbReference>
<keyword evidence="2" id="KW-1185">Reference proteome</keyword>
<name>A0ACA9KZQ5_9GLOM</name>
<proteinExistence type="predicted"/>
<sequence length="312" mass="35368">MTTSNKDLDPVISSDTSAQLDSTQASLESNLEHLSLEALRFICREMGVTDSSPKKEVIARLLKEGRARLGPEMPVDESESSGKEKDVQPQLLRNRNESFAKKLDAFQMASDRQAMSGSNFVQVPSWSAKLGALTLEDVEHKNMWKKRKLSKQRNQWEYNEWCKVGSFLDKALVSGDIGYVRLARQVAIEKAYVVRVADEDSWELLENKRERARLAAQCFSKSKKPRASYHPHSEQPQRQSPIFQPMSLQNQFGGSLTVPPQTAQMNPQFLYGGKQPFNLNTGVSSPVQQQPYSSSPYILKRVTKTRDSREER</sequence>
<evidence type="ECO:0000313" key="2">
    <source>
        <dbReference type="Proteomes" id="UP000789920"/>
    </source>
</evidence>
<comment type="caution">
    <text evidence="1">The sequence shown here is derived from an EMBL/GenBank/DDBJ whole genome shotgun (WGS) entry which is preliminary data.</text>
</comment>
<accession>A0ACA9KZQ5</accession>
<gene>
    <name evidence="1" type="ORF">RPERSI_LOCUS1685</name>
</gene>
<organism evidence="1 2">
    <name type="scientific">Racocetra persica</name>
    <dbReference type="NCBI Taxonomy" id="160502"/>
    <lineage>
        <taxon>Eukaryota</taxon>
        <taxon>Fungi</taxon>
        <taxon>Fungi incertae sedis</taxon>
        <taxon>Mucoromycota</taxon>
        <taxon>Glomeromycotina</taxon>
        <taxon>Glomeromycetes</taxon>
        <taxon>Diversisporales</taxon>
        <taxon>Gigasporaceae</taxon>
        <taxon>Racocetra</taxon>
    </lineage>
</organism>
<dbReference type="EMBL" id="CAJVQC010001645">
    <property type="protein sequence ID" value="CAG8497903.1"/>
    <property type="molecule type" value="Genomic_DNA"/>
</dbReference>
<reference evidence="1" key="1">
    <citation type="submission" date="2021-06" db="EMBL/GenBank/DDBJ databases">
        <authorList>
            <person name="Kallberg Y."/>
            <person name="Tangrot J."/>
            <person name="Rosling A."/>
        </authorList>
    </citation>
    <scope>NUCLEOTIDE SEQUENCE</scope>
    <source>
        <strain evidence="1">MA461A</strain>
    </source>
</reference>